<keyword evidence="4" id="KW-1185">Reference proteome</keyword>
<dbReference type="InterPro" id="IPR040079">
    <property type="entry name" value="Glutathione_S-Trfase"/>
</dbReference>
<dbReference type="SUPFAM" id="SSF52833">
    <property type="entry name" value="Thioredoxin-like"/>
    <property type="match status" value="1"/>
</dbReference>
<feature type="domain" description="GST C-terminal" evidence="2">
    <location>
        <begin position="86"/>
        <end position="217"/>
    </location>
</feature>
<dbReference type="SFLD" id="SFLDS00019">
    <property type="entry name" value="Glutathione_Transferase_(cytos"/>
    <property type="match status" value="1"/>
</dbReference>
<dbReference type="PROSITE" id="PS50404">
    <property type="entry name" value="GST_NTER"/>
    <property type="match status" value="1"/>
</dbReference>
<dbReference type="InterPro" id="IPR036249">
    <property type="entry name" value="Thioredoxin-like_sf"/>
</dbReference>
<evidence type="ECO:0000259" key="2">
    <source>
        <dbReference type="PROSITE" id="PS50405"/>
    </source>
</evidence>
<dbReference type="Pfam" id="PF13409">
    <property type="entry name" value="GST_N_2"/>
    <property type="match status" value="1"/>
</dbReference>
<sequence>MKLYFSPLSCSLATRISLYEAGAKATFVEVDPKTKLMEDGKDFREINPLGLVPTLHADTGDVLTENAAILQYVAGALPEANLAPADALGRARLQQWLCFIGTELHKALFVPLLDKKAPADAKSYALEKEASRMGYLEKHLTGREFLLDGFSVADAYLLAVLNWTAVVPIDLAKYPAVQAYVHRLRERPSIAKAIAEERVLYARELARHASQTSQVTP</sequence>
<name>A0ABZ2JTY6_9BACT</name>
<accession>A0ABZ2JTY6</accession>
<reference evidence="3 4" key="1">
    <citation type="submission" date="2021-12" db="EMBL/GenBank/DDBJ databases">
        <title>Discovery of the Pendulisporaceae a myxobacterial family with distinct sporulation behavior and unique specialized metabolism.</title>
        <authorList>
            <person name="Garcia R."/>
            <person name="Popoff A."/>
            <person name="Bader C.D."/>
            <person name="Loehr J."/>
            <person name="Walesch S."/>
            <person name="Walt C."/>
            <person name="Boldt J."/>
            <person name="Bunk B."/>
            <person name="Haeckl F.J.F.P.J."/>
            <person name="Gunesch A.P."/>
            <person name="Birkelbach J."/>
            <person name="Nuebel U."/>
            <person name="Pietschmann T."/>
            <person name="Bach T."/>
            <person name="Mueller R."/>
        </authorList>
    </citation>
    <scope>NUCLEOTIDE SEQUENCE [LARGE SCALE GENOMIC DNA]</scope>
    <source>
        <strain evidence="3 4">MSr12523</strain>
    </source>
</reference>
<dbReference type="InterPro" id="IPR004046">
    <property type="entry name" value="GST_C"/>
</dbReference>
<evidence type="ECO:0000259" key="1">
    <source>
        <dbReference type="PROSITE" id="PS50404"/>
    </source>
</evidence>
<dbReference type="Pfam" id="PF00043">
    <property type="entry name" value="GST_C"/>
    <property type="match status" value="1"/>
</dbReference>
<dbReference type="RefSeq" id="WP_394840552.1">
    <property type="nucleotide sequence ID" value="NZ_CP089982.1"/>
</dbReference>
<dbReference type="SFLD" id="SFLDG01150">
    <property type="entry name" value="Main.1:_Beta-like"/>
    <property type="match status" value="1"/>
</dbReference>
<dbReference type="InterPro" id="IPR036282">
    <property type="entry name" value="Glutathione-S-Trfase_C_sf"/>
</dbReference>
<dbReference type="Gene3D" id="1.20.1050.10">
    <property type="match status" value="1"/>
</dbReference>
<protein>
    <submittedName>
        <fullName evidence="3">Glutathione binding-like protein</fullName>
    </submittedName>
</protein>
<dbReference type="Proteomes" id="UP001379533">
    <property type="component" value="Chromosome"/>
</dbReference>
<dbReference type="PROSITE" id="PS50405">
    <property type="entry name" value="GST_CTER"/>
    <property type="match status" value="1"/>
</dbReference>
<dbReference type="EMBL" id="CP089982">
    <property type="protein sequence ID" value="WXA89939.1"/>
    <property type="molecule type" value="Genomic_DNA"/>
</dbReference>
<dbReference type="InterPro" id="IPR004045">
    <property type="entry name" value="Glutathione_S-Trfase_N"/>
</dbReference>
<gene>
    <name evidence="3" type="ORF">LZC95_25970</name>
</gene>
<dbReference type="SUPFAM" id="SSF47616">
    <property type="entry name" value="GST C-terminal domain-like"/>
    <property type="match status" value="1"/>
</dbReference>
<dbReference type="CDD" id="cd03057">
    <property type="entry name" value="GST_N_Beta"/>
    <property type="match status" value="1"/>
</dbReference>
<dbReference type="CDD" id="cd03188">
    <property type="entry name" value="GST_C_Beta"/>
    <property type="match status" value="1"/>
</dbReference>
<dbReference type="Gene3D" id="3.40.30.10">
    <property type="entry name" value="Glutaredoxin"/>
    <property type="match status" value="1"/>
</dbReference>
<dbReference type="SFLD" id="SFLDG00358">
    <property type="entry name" value="Main_(cytGST)"/>
    <property type="match status" value="1"/>
</dbReference>
<dbReference type="InterPro" id="IPR010987">
    <property type="entry name" value="Glutathione-S-Trfase_C-like"/>
</dbReference>
<organism evidence="3 4">
    <name type="scientific">Pendulispora brunnea</name>
    <dbReference type="NCBI Taxonomy" id="2905690"/>
    <lineage>
        <taxon>Bacteria</taxon>
        <taxon>Pseudomonadati</taxon>
        <taxon>Myxococcota</taxon>
        <taxon>Myxococcia</taxon>
        <taxon>Myxococcales</taxon>
        <taxon>Sorangiineae</taxon>
        <taxon>Pendulisporaceae</taxon>
        <taxon>Pendulispora</taxon>
    </lineage>
</organism>
<dbReference type="PANTHER" id="PTHR44051:SF8">
    <property type="entry name" value="GLUTATHIONE S-TRANSFERASE GSTA"/>
    <property type="match status" value="1"/>
</dbReference>
<evidence type="ECO:0000313" key="4">
    <source>
        <dbReference type="Proteomes" id="UP001379533"/>
    </source>
</evidence>
<dbReference type="PANTHER" id="PTHR44051">
    <property type="entry name" value="GLUTATHIONE S-TRANSFERASE-RELATED"/>
    <property type="match status" value="1"/>
</dbReference>
<evidence type="ECO:0000313" key="3">
    <source>
        <dbReference type="EMBL" id="WXA89939.1"/>
    </source>
</evidence>
<proteinExistence type="predicted"/>
<feature type="domain" description="GST N-terminal" evidence="1">
    <location>
        <begin position="1"/>
        <end position="81"/>
    </location>
</feature>